<sequence length="643" mass="69088">MIEDAASFSHDQLNRASLHEGAIAQTWCGKNYKPSLPVVPPGGHFPVPAKSSNPLLAFRCSPAVRPYLPEDATSTDPSFVSILIEAPLRYSRIANAVPISLRSVSGVLDVTVSVDGNPLATGKVTLDTTKTTLPFSLGTLQPRTAPYNISCTATFAAQTFHTTGSLSYLPAKPSGIGSVTKMDLRTGALLARPADGKGGPYAPVLPIGFYTQFDSYLAKNLSISAEIKAQGFNILHPISTFSNLTILDAVLDKMQEAGLYLMYDMRKTYMNAASVTEQVNRIKSRPNLLLWYTADEPDGTSDPLDATVTASNLITSLDGGDGKGGAGYHPVSLVLNCQDYFFSEYTAGSDIVMQDAYMIGSNVTFSTVWGTVCTKDYGDCGCDNCLGTFEDISTRMDETRDRLFVNGWERTKAVWTVPQGFGNETYWKRYPTGEEFVVESILGLNHGALGVISWDDPTTPSIKSSASLLAHALQRVAPKFILSPTANFKQITTNRVDVGLWTVGGETLVLASNMNYASVSVSLTTLGLTGAVTEQMLDSGAQANPAGTGFVFGSVGSGGWIVKNENETSPVTETNTTSHATRVDPSRVFTTQSRTLTIQAIVELEHGELKYWHPPHPPIHEPTESTTMRLSGAPSSPLEGLGY</sequence>
<gene>
    <name evidence="2" type="ORF">Hypma_001036</name>
</gene>
<reference evidence="2" key="1">
    <citation type="submission" date="2018-04" db="EMBL/GenBank/DDBJ databases">
        <title>Whole genome sequencing of Hypsizygus marmoreus.</title>
        <authorList>
            <person name="Choi I.-G."/>
            <person name="Min B."/>
            <person name="Kim J.-G."/>
            <person name="Kim S."/>
            <person name="Oh Y.-L."/>
            <person name="Kong W.-S."/>
            <person name="Park H."/>
            <person name="Jeong J."/>
            <person name="Song E.-S."/>
        </authorList>
    </citation>
    <scope>NUCLEOTIDE SEQUENCE [LARGE SCALE GENOMIC DNA]</scope>
    <source>
        <strain evidence="2">51987-8</strain>
    </source>
</reference>
<dbReference type="InterPro" id="IPR017853">
    <property type="entry name" value="GH"/>
</dbReference>
<protein>
    <submittedName>
        <fullName evidence="2">Uncharacterized protein</fullName>
    </submittedName>
</protein>
<evidence type="ECO:0000256" key="1">
    <source>
        <dbReference type="SAM" id="MobiDB-lite"/>
    </source>
</evidence>
<comment type="caution">
    <text evidence="2">The sequence shown here is derived from an EMBL/GenBank/DDBJ whole genome shotgun (WGS) entry which is preliminary data.</text>
</comment>
<evidence type="ECO:0000313" key="3">
    <source>
        <dbReference type="Proteomes" id="UP000076154"/>
    </source>
</evidence>
<organism evidence="2 3">
    <name type="scientific">Hypsizygus marmoreus</name>
    <name type="common">White beech mushroom</name>
    <name type="synonym">Agaricus marmoreus</name>
    <dbReference type="NCBI Taxonomy" id="39966"/>
    <lineage>
        <taxon>Eukaryota</taxon>
        <taxon>Fungi</taxon>
        <taxon>Dikarya</taxon>
        <taxon>Basidiomycota</taxon>
        <taxon>Agaricomycotina</taxon>
        <taxon>Agaricomycetes</taxon>
        <taxon>Agaricomycetidae</taxon>
        <taxon>Agaricales</taxon>
        <taxon>Tricholomatineae</taxon>
        <taxon>Lyophyllaceae</taxon>
        <taxon>Hypsizygus</taxon>
    </lineage>
</organism>
<accession>A0A369J948</accession>
<dbReference type="InParanoid" id="A0A369J948"/>
<name>A0A369J948_HYPMA</name>
<dbReference type="EMBL" id="LUEZ02000110">
    <property type="protein sequence ID" value="RDB17720.1"/>
    <property type="molecule type" value="Genomic_DNA"/>
</dbReference>
<dbReference type="OrthoDB" id="2338662at2759"/>
<dbReference type="STRING" id="39966.A0A369J948"/>
<dbReference type="AlphaFoldDB" id="A0A369J948"/>
<feature type="region of interest" description="Disordered" evidence="1">
    <location>
        <begin position="612"/>
        <end position="643"/>
    </location>
</feature>
<keyword evidence="3" id="KW-1185">Reference proteome</keyword>
<proteinExistence type="predicted"/>
<evidence type="ECO:0000313" key="2">
    <source>
        <dbReference type="EMBL" id="RDB17720.1"/>
    </source>
</evidence>
<dbReference type="Proteomes" id="UP000076154">
    <property type="component" value="Unassembled WGS sequence"/>
</dbReference>
<dbReference type="SUPFAM" id="SSF51445">
    <property type="entry name" value="(Trans)glycosidases"/>
    <property type="match status" value="1"/>
</dbReference>